<dbReference type="OrthoDB" id="1664853at2"/>
<protein>
    <submittedName>
        <fullName evidence="1">Uncharacterized protein</fullName>
    </submittedName>
</protein>
<dbReference type="AlphaFoldDB" id="A0A510K525"/>
<name>A0A510K525_9FUSO</name>
<evidence type="ECO:0000313" key="1">
    <source>
        <dbReference type="EMBL" id="BBM45625.1"/>
    </source>
</evidence>
<proteinExistence type="predicted"/>
<gene>
    <name evidence="1" type="ORF">JMUB3870_1745</name>
</gene>
<evidence type="ECO:0000313" key="2">
    <source>
        <dbReference type="Proteomes" id="UP000422644"/>
    </source>
</evidence>
<dbReference type="RefSeq" id="WP_155282933.1">
    <property type="nucleotide sequence ID" value="NZ_AP019831.1"/>
</dbReference>
<dbReference type="Proteomes" id="UP000422644">
    <property type="component" value="Chromosome"/>
</dbReference>
<dbReference type="EMBL" id="AP019831">
    <property type="protein sequence ID" value="BBM45625.1"/>
    <property type="molecule type" value="Genomic_DNA"/>
</dbReference>
<keyword evidence="2" id="KW-1185">Reference proteome</keyword>
<sequence length="294" mass="34346">MVENKYPIFGTGQVISKEALDLLRDNPAELTELLYLDRKDGIISGFNLVADTENKQVTVTKGIVKCGGKIFWMNEDYKFDMPEIENRYVLKLKLLSDFEERKFYVRSADFSLEILNNGENIEIKNEDGFTKNEFDLNNQLEVSADNIENTRKKKIGEIEITRFITRVGAELRNDYNSFIDLRRDFNLLELINTKCSSKHKFGTLHPKILELFGKEASKKENLDIYDVNFYVNCLNGSVERDVIIAYVNLKLQMEHEDYSNEELYQYLIKILDNLGKDREIAQKKRIIPRKITIE</sequence>
<accession>A0A510K525</accession>
<organism evidence="1 2">
    <name type="scientific">Leptotrichia trevisanii</name>
    <dbReference type="NCBI Taxonomy" id="109328"/>
    <lineage>
        <taxon>Bacteria</taxon>
        <taxon>Fusobacteriati</taxon>
        <taxon>Fusobacteriota</taxon>
        <taxon>Fusobacteriia</taxon>
        <taxon>Fusobacteriales</taxon>
        <taxon>Leptotrichiaceae</taxon>
        <taxon>Leptotrichia</taxon>
    </lineage>
</organism>
<reference evidence="1 2" key="1">
    <citation type="submission" date="2019-07" db="EMBL/GenBank/DDBJ databases">
        <title>Complete Genome Sequence of Leptotrichia trevisanii Strain JMUB3870.</title>
        <authorList>
            <person name="Watanabe S."/>
            <person name="Cui L."/>
        </authorList>
    </citation>
    <scope>NUCLEOTIDE SEQUENCE [LARGE SCALE GENOMIC DNA]</scope>
    <source>
        <strain evidence="1 2">JMUB3870</strain>
    </source>
</reference>